<evidence type="ECO:0000313" key="4">
    <source>
        <dbReference type="EMBL" id="SGZ29708.1"/>
    </source>
</evidence>
<feature type="chain" id="PRO_5016170494" evidence="2">
    <location>
        <begin position="26"/>
        <end position="2174"/>
    </location>
</feature>
<dbReference type="InterPro" id="IPR048661">
    <property type="entry name" value="CPL1-like"/>
</dbReference>
<dbReference type="Pfam" id="PF21671">
    <property type="entry name" value="CPL1-like"/>
    <property type="match status" value="1"/>
</dbReference>
<keyword evidence="2" id="KW-0732">Signal</keyword>
<proteinExistence type="predicted"/>
<feature type="signal peptide" evidence="2">
    <location>
        <begin position="1"/>
        <end position="25"/>
    </location>
</feature>
<feature type="domain" description="Protein CPL1-like" evidence="3">
    <location>
        <begin position="2068"/>
        <end position="2127"/>
    </location>
</feature>
<feature type="region of interest" description="Disordered" evidence="1">
    <location>
        <begin position="2154"/>
        <end position="2174"/>
    </location>
</feature>
<dbReference type="PANTHER" id="PTHR35192:SF2">
    <property type="entry name" value="APPLE DOMAIN-CONTAINING PROTEIN"/>
    <property type="match status" value="1"/>
</dbReference>
<evidence type="ECO:0000313" key="5">
    <source>
        <dbReference type="Proteomes" id="UP000249464"/>
    </source>
</evidence>
<reference evidence="4 5" key="1">
    <citation type="submission" date="2016-11" db="EMBL/GenBank/DDBJ databases">
        <authorList>
            <person name="Jaros S."/>
            <person name="Januszkiewicz K."/>
            <person name="Wedrychowicz H."/>
        </authorList>
    </citation>
    <scope>NUCLEOTIDE SEQUENCE [LARGE SCALE GENOMIC DNA]</scope>
</reference>
<accession>A0A2X0NAH3</accession>
<dbReference type="Proteomes" id="UP000249464">
    <property type="component" value="Unassembled WGS sequence"/>
</dbReference>
<keyword evidence="5" id="KW-1185">Reference proteome</keyword>
<feature type="compositionally biased region" description="Basic residues" evidence="1">
    <location>
        <begin position="2154"/>
        <end position="2168"/>
    </location>
</feature>
<evidence type="ECO:0000256" key="2">
    <source>
        <dbReference type="SAM" id="SignalP"/>
    </source>
</evidence>
<dbReference type="STRING" id="796604.A0A2X0NAH3"/>
<evidence type="ECO:0000259" key="3">
    <source>
        <dbReference type="Pfam" id="PF21671"/>
    </source>
</evidence>
<gene>
    <name evidence="4" type="primary">BQ5605_C050g12484</name>
    <name evidence="4" type="ORF">BQ5605_C050G12484</name>
</gene>
<dbReference type="InterPro" id="IPR038955">
    <property type="entry name" value="PriA/CPL1_fungi"/>
</dbReference>
<sequence length="2174" mass="218165">MKINSLVTSSLVLALSAVAATKASAESEIDPTLPKRHVLSNLTKRGLCIFNICIGYDTTSDYNNCGSIGNSCAGKSWANMASQGAMCQNSVCAPVACQPLYAWNGRTQQCQSVGSDVNNCGAIGTVCSLSNFVGGASVGCNAGVCVAATCATGYTASAGGTCTKNIDTQTDINNCGGLGNRCLSSYPGGTGSTCSAGSCRAATCNSGTTWNAASMQCQNTASDVNNCGAIGKVCAYTSGNAQCQNGVCSLAGCIAGFYLINNACTYLNLATDSNNCGTVGNVCNFAKGIGSCVSGKCQYSSCTGNYAKVTDSSGNTFCQAVNIQSDSSNCGYVGHVCPTQANSASTYCSGGSCASTCNSGYAWDSTALYCRPTASDVNNCGSLGNVCKVTNGSPACSSGVCSVASCNLGYQNVNGVCTSINTQTDAKNCGWIGNACLASYTGGTGSACVAGLCRAASCNGGTTWNANSMVCQNTANDILNCGTIGNICSYPSGVAKCTNGVCSLASCVSGAYQVNGVCTALDLTSDVNNCGSVGKVCSFPNGVGACIASVCTFASCTGSYALSTTSTGQSCVAVNTQTDVKNCGSVGYVCQTPSNSASVFCNAGKCAASCNAGYSWDSGSSMCRSVSNDVNNCGSLGNVCSVSNGTPACTNGVCSLQSCNFGYSNINNVCTSINTQTDAKNCGLVGNACASSYPGGTGIACVAGLCRAASCNGGTAWNAGLMSCQNTASDVNNCGSIGNVCSYPSGVAKCTNGVCSLANCLTGFYLVSNVCTALNLNTDVNNCGAVGTVCSFENGAGYCLAGKCTFTSCTGNYALTTTSSGTSCTSVNTQTDVNNWYALFSDASLPCPSLRSGSVGYKCPSLVNSASTSCTAGKCISSCSLGYAWDSTGSYCRPTSNDVNNCGSIGKVCSVPNGTPACTNGVCSLQSCNFGYSNINNVCTSINTQTDVQNCGVVGNTCASSYPGGTGTACVAGLCRAASCNSGTVWNANSMACQNTATDINNCGSIGKVCSFPLGVATCQAGVCVLASCTTGAYMVSGVCTTLDLNSDPNNCGSVGKVCQFGNGAGLCASGKCTLSSCSAGYAMTTTSAGSSCVQVNTQTDINNCGSIGFICPAVINSASTTCSAGKCVNTCKAGFMWDSTASYCRPTSNDVNNCGSIGKVCSVPNGTPACTNGVCSLQSCNFGYSNINNVCTSINTQTDVQNCGVVGNTCASSYPGGTGTACVAGLCRAASCNGGTVWNANSMACQNTATDINNCGSIGNVCSYPSGVAKCTNGVCSLASCADKFYIVNGACVYLNLDWDNNNCGTVGNVCSFPNGVGSCMSGKCTYTSCTGNYALTTTSSGTTCSSVNTQTDVNNCGSVGYKCPAVKNSATTICSAGKCSSTCTSGFSWDSTASYCRPVSNDIFNCGAVGKVCTIPNGTPTCSDGVCSLLSCNLGYQSANGACTAVDTQTDTNNCGALGNACKSSYPGGTGSVCVAGLCRAASCNDGKTWNPLTMVCQNTDNDILNCGGLGKVCSFPLGVAKCQSGACTLASCTTGAYMVNGTCTVVDLTSDLNNCGSIGNVCSFPNGVGLCVASQCKLTSCNTGYAMKITGASLFSSGSTTCSAVNTDTDVNNCGSVGTKCVAGANAASTSCVAGKCQSTCVAGFGWDATTSVCRSTNNDVNNCGSIDTVCAIENGTPACVAGSCVPLSCNAGYYIVGGACTKLNLLTDINNCGTVGTVCRGSFLFGTGVTCVNGVCQPSSCSNGFDWDVLHLFCRDVQTDINNCGKAGNACTVPNGIAQCIAGQCSVKKCNTGFQNVNEVCTSMNLQTDVNNCGSVGNVCSFPNGVGTCTGGVCTYTSCTGNYTLANNVCNEVDLTSDVNNCGSIGNVCKANGGTPFCANSVCQAKCKTGFAFDSTVNRCRDVTSDINNCGAIGTVCLTQLVGSATVTCANSQCYASACQSGFTKNAGVCTAIDLRSDVLNCGTMGHVCTFTPSGALGSCVAGVCTLTSCPTGYSMVSNACVLNASQRPNAKRSKIVKPKTLCPENETACPIVGATSYASAVSQHFSDSANLFAGGVMGGNGGYECLDTRQALDSCGGCASTGEGQDCTKIRGAVGVGCDAGTCVVFSCQSGWKPNSTGSKCIRSQPIHRHVNSSGPTATRRHKVRVHSAHAHIRKQAHPHAHGGSHVQA</sequence>
<organism evidence="4 5">
    <name type="scientific">Microbotryum silenes-dioicae</name>
    <dbReference type="NCBI Taxonomy" id="796604"/>
    <lineage>
        <taxon>Eukaryota</taxon>
        <taxon>Fungi</taxon>
        <taxon>Dikarya</taxon>
        <taxon>Basidiomycota</taxon>
        <taxon>Pucciniomycotina</taxon>
        <taxon>Microbotryomycetes</taxon>
        <taxon>Microbotryales</taxon>
        <taxon>Microbotryaceae</taxon>
        <taxon>Microbotryum</taxon>
    </lineage>
</organism>
<dbReference type="EMBL" id="FQNC01000097">
    <property type="protein sequence ID" value="SGZ29708.1"/>
    <property type="molecule type" value="Genomic_DNA"/>
</dbReference>
<name>A0A2X0NAH3_9BASI</name>
<dbReference type="PANTHER" id="PTHR35192">
    <property type="entry name" value="PROTEIN, PUTATIVE-RELATED"/>
    <property type="match status" value="1"/>
</dbReference>
<evidence type="ECO:0000256" key="1">
    <source>
        <dbReference type="SAM" id="MobiDB-lite"/>
    </source>
</evidence>
<protein>
    <submittedName>
        <fullName evidence="4">BQ5605_C050g12484 protein</fullName>
    </submittedName>
</protein>